<evidence type="ECO:0000256" key="4">
    <source>
        <dbReference type="ARBA" id="ARBA00023016"/>
    </source>
</evidence>
<keyword evidence="5" id="KW-0143">Chaperone</keyword>
<dbReference type="InterPro" id="IPR018181">
    <property type="entry name" value="Heat_shock_70_CS"/>
</dbReference>
<feature type="compositionally biased region" description="Low complexity" evidence="6">
    <location>
        <begin position="459"/>
        <end position="470"/>
    </location>
</feature>
<comment type="similarity">
    <text evidence="1">Belongs to the heat shock protein 70 family.</text>
</comment>
<evidence type="ECO:0000313" key="9">
    <source>
        <dbReference type="Proteomes" id="UP001334804"/>
    </source>
</evidence>
<keyword evidence="9" id="KW-1185">Reference proteome</keyword>
<dbReference type="InterPro" id="IPR013126">
    <property type="entry name" value="Hsp_70_fam"/>
</dbReference>
<feature type="compositionally biased region" description="Low complexity" evidence="6">
    <location>
        <begin position="482"/>
        <end position="492"/>
    </location>
</feature>
<feature type="compositionally biased region" description="Pro residues" evidence="6">
    <location>
        <begin position="493"/>
        <end position="502"/>
    </location>
</feature>
<keyword evidence="7" id="KW-0472">Membrane</keyword>
<proteinExistence type="inferred from homology"/>
<dbReference type="EMBL" id="CP109071">
    <property type="protein sequence ID" value="WSA30418.1"/>
    <property type="molecule type" value="Genomic_DNA"/>
</dbReference>
<feature type="region of interest" description="Disordered" evidence="6">
    <location>
        <begin position="391"/>
        <end position="577"/>
    </location>
</feature>
<name>A0ABZ1E9G9_9ACTN</name>
<sequence length="1037" mass="107460">MAGQHEGYALGVDLGTSHTVAVLRRPDGHTRPLLVDGQPIIPSGVYADADGLLHVGRDAQRLARTDPGRYEPNPKRRIDEPAVLLGGRRYPPAELLAATLHAVARAAVEAVGFLPPAVLTCPATWDAARRQVLADALAVAGWPTAAEHTLTGPTPPGTRLLREPVAAARYYTQVLRRPVPVGGTVAVFDFGAGTLDVAVLRNEGADPWGDSGFTVVTAGGADDLGGLDLDVALLGRLGELVAGADPARWERLTRPESATQWRERHELWENVRGAKEMLSRVTAAPVAVPGVEAAVTLTRADLERVAAPLLARAVAVAREVIGAAGLDPQQLSGLFLVGGATRMPMVARLLHAELGVAPTVLEQPELPVAEGALTDLPLPRRARNADAFAAPAAVPAQPAAAPRPQPVATPQPAASPDPAALAQPGPAGTSPHEPAAPHAWVGSQDGNAPTVPAGPGPTPTVVAGPEGVTPALPAGLAPTMIASPSTAQTVPAAPAPATPFGPPGAAAGHPAPFAPPWTPAGDAGPYASPGAPAGGAGPYGPPGVSGVHQGGPQGAWSGVPVSGAPVSPPPGGGRTGPALPRRRALWISLGAVLALAGVATAAVLYLTRDRYPALEFRTVDLVTRVPAGAQRPADMFTAVLGNRAYLAYPLDDGRLEVVAVDAGTGAVKWRKQTVASSERWDRIVALPGAVALFADAIGDSTPRDLVLLGGDSGDQRWRRPILGDDDVIFGDGVAVQVDRTGKRLVGLRLSDGDPIWEEPTPSDEYGNTRTSVRPVTTDKALGGPAFLDGSPRNPWLGKVQQIVQVGADRSVRLIDMGSGREVRKLAGVADHDDLVVAHEDRLYVARDDAGYQLLAYDLTSDAQPKVLYTAGDDKRRPKALVPCGERRACLLEVTGGDDETAEVVAADEKDHIRWKAPEATTLVPVGEHLLARRTSPKSVGTLFDAEGRAVLRDRGGVAVRLDAGNLLLLADPPSSAEDDRSVAGMPVSSGDVTEMGQLKDVRSDTCSWNTSVIVCGAGKDGGAESPYGFVLHRFADE</sequence>
<keyword evidence="3" id="KW-0067">ATP-binding</keyword>
<keyword evidence="7" id="KW-1133">Transmembrane helix</keyword>
<protein>
    <submittedName>
        <fullName evidence="8">Hsp70 family protein</fullName>
    </submittedName>
</protein>
<evidence type="ECO:0000256" key="6">
    <source>
        <dbReference type="SAM" id="MobiDB-lite"/>
    </source>
</evidence>
<feature type="compositionally biased region" description="Pro residues" evidence="6">
    <location>
        <begin position="401"/>
        <end position="415"/>
    </location>
</feature>
<evidence type="ECO:0000256" key="1">
    <source>
        <dbReference type="ARBA" id="ARBA00007381"/>
    </source>
</evidence>
<dbReference type="Gene3D" id="2.40.10.480">
    <property type="match status" value="1"/>
</dbReference>
<evidence type="ECO:0000313" key="8">
    <source>
        <dbReference type="EMBL" id="WSA30418.1"/>
    </source>
</evidence>
<dbReference type="RefSeq" id="WP_326563412.1">
    <property type="nucleotide sequence ID" value="NZ_CP109071.1"/>
</dbReference>
<dbReference type="Pfam" id="PF00012">
    <property type="entry name" value="HSP70"/>
    <property type="match status" value="1"/>
</dbReference>
<dbReference type="Gene3D" id="3.30.420.40">
    <property type="match status" value="2"/>
</dbReference>
<dbReference type="SUPFAM" id="SSF53067">
    <property type="entry name" value="Actin-like ATPase domain"/>
    <property type="match status" value="2"/>
</dbReference>
<feature type="region of interest" description="Disordered" evidence="6">
    <location>
        <begin position="972"/>
        <end position="991"/>
    </location>
</feature>
<dbReference type="PRINTS" id="PR00301">
    <property type="entry name" value="HEATSHOCK70"/>
</dbReference>
<feature type="compositionally biased region" description="Low complexity" evidence="6">
    <location>
        <begin position="391"/>
        <end position="400"/>
    </location>
</feature>
<keyword evidence="2" id="KW-0547">Nucleotide-binding</keyword>
<dbReference type="PANTHER" id="PTHR19375">
    <property type="entry name" value="HEAT SHOCK PROTEIN 70KDA"/>
    <property type="match status" value="1"/>
</dbReference>
<dbReference type="SUPFAM" id="SSF50998">
    <property type="entry name" value="Quinoprotein alcohol dehydrogenase-like"/>
    <property type="match status" value="1"/>
</dbReference>
<evidence type="ECO:0000256" key="7">
    <source>
        <dbReference type="SAM" id="Phobius"/>
    </source>
</evidence>
<feature type="compositionally biased region" description="Low complexity" evidence="6">
    <location>
        <begin position="519"/>
        <end position="531"/>
    </location>
</feature>
<reference evidence="8 9" key="1">
    <citation type="submission" date="2022-10" db="EMBL/GenBank/DDBJ databases">
        <title>The complete genomes of actinobacterial strains from the NBC collection.</title>
        <authorList>
            <person name="Joergensen T.S."/>
            <person name="Alvarez Arevalo M."/>
            <person name="Sterndorff E.B."/>
            <person name="Faurdal D."/>
            <person name="Vuksanovic O."/>
            <person name="Mourched A.-S."/>
            <person name="Charusanti P."/>
            <person name="Shaw S."/>
            <person name="Blin K."/>
            <person name="Weber T."/>
        </authorList>
    </citation>
    <scope>NUCLEOTIDE SEQUENCE [LARGE SCALE GENOMIC DNA]</scope>
    <source>
        <strain evidence="8 9">NBC 01809</strain>
    </source>
</reference>
<evidence type="ECO:0000256" key="2">
    <source>
        <dbReference type="ARBA" id="ARBA00022741"/>
    </source>
</evidence>
<dbReference type="Gene3D" id="3.90.640.10">
    <property type="entry name" value="Actin, Chain A, domain 4"/>
    <property type="match status" value="1"/>
</dbReference>
<keyword evidence="7" id="KW-0812">Transmembrane</keyword>
<organism evidence="8 9">
    <name type="scientific">Micromonospora peucetia</name>
    <dbReference type="NCBI Taxonomy" id="47871"/>
    <lineage>
        <taxon>Bacteria</taxon>
        <taxon>Bacillati</taxon>
        <taxon>Actinomycetota</taxon>
        <taxon>Actinomycetes</taxon>
        <taxon>Micromonosporales</taxon>
        <taxon>Micromonosporaceae</taxon>
        <taxon>Micromonospora</taxon>
    </lineage>
</organism>
<gene>
    <name evidence="8" type="ORF">OIE14_19705</name>
</gene>
<feature type="transmembrane region" description="Helical" evidence="7">
    <location>
        <begin position="584"/>
        <end position="607"/>
    </location>
</feature>
<keyword evidence="4" id="KW-0346">Stress response</keyword>
<dbReference type="InterPro" id="IPR043129">
    <property type="entry name" value="ATPase_NBD"/>
</dbReference>
<evidence type="ECO:0000256" key="3">
    <source>
        <dbReference type="ARBA" id="ARBA00022840"/>
    </source>
</evidence>
<evidence type="ECO:0000256" key="5">
    <source>
        <dbReference type="ARBA" id="ARBA00023186"/>
    </source>
</evidence>
<dbReference type="PROSITE" id="PS01036">
    <property type="entry name" value="HSP70_3"/>
    <property type="match status" value="1"/>
</dbReference>
<dbReference type="Proteomes" id="UP001334804">
    <property type="component" value="Chromosome"/>
</dbReference>
<accession>A0ABZ1E9G9</accession>
<dbReference type="InterPro" id="IPR011047">
    <property type="entry name" value="Quinoprotein_ADH-like_sf"/>
</dbReference>